<dbReference type="GO" id="GO:0009279">
    <property type="term" value="C:cell outer membrane"/>
    <property type="evidence" value="ECO:0007669"/>
    <property type="project" value="UniProtKB-UniRule"/>
</dbReference>
<keyword evidence="8" id="KW-0732">Signal</keyword>
<accession>A0A259TYV9</accession>
<keyword evidence="2" id="KW-1134">Transmembrane beta strand</keyword>
<keyword evidence="5" id="KW-0472">Membrane</keyword>
<keyword evidence="4" id="KW-0677">Repeat</keyword>
<keyword evidence="11" id="KW-1185">Reference proteome</keyword>
<dbReference type="PANTHER" id="PTHR12815">
    <property type="entry name" value="SORTING AND ASSEMBLY MACHINERY SAMM50 PROTEIN FAMILY MEMBER"/>
    <property type="match status" value="1"/>
</dbReference>
<dbReference type="PANTHER" id="PTHR12815:SF18">
    <property type="entry name" value="SORTING AND ASSEMBLY MACHINERY COMPONENT 50 HOMOLOG"/>
    <property type="match status" value="1"/>
</dbReference>
<dbReference type="NCBIfam" id="TIGR03303">
    <property type="entry name" value="OM_YaeT"/>
    <property type="match status" value="1"/>
</dbReference>
<protein>
    <recommendedName>
        <fullName evidence="7">Outer membrane protein assembly factor BamA</fullName>
    </recommendedName>
</protein>
<comment type="caution">
    <text evidence="10">The sequence shown here is derived from an EMBL/GenBank/DDBJ whole genome shotgun (WGS) entry which is preliminary data.</text>
</comment>
<dbReference type="EMBL" id="MQWB01000001">
    <property type="protein sequence ID" value="OZC02942.1"/>
    <property type="molecule type" value="Genomic_DNA"/>
</dbReference>
<evidence type="ECO:0000313" key="11">
    <source>
        <dbReference type="Proteomes" id="UP000216446"/>
    </source>
</evidence>
<dbReference type="GO" id="GO:0071709">
    <property type="term" value="P:membrane assembly"/>
    <property type="evidence" value="ECO:0007669"/>
    <property type="project" value="InterPro"/>
</dbReference>
<evidence type="ECO:0000256" key="5">
    <source>
        <dbReference type="ARBA" id="ARBA00023136"/>
    </source>
</evidence>
<feature type="domain" description="POTRA" evidence="9">
    <location>
        <begin position="279"/>
        <end position="362"/>
    </location>
</feature>
<evidence type="ECO:0000256" key="4">
    <source>
        <dbReference type="ARBA" id="ARBA00022737"/>
    </source>
</evidence>
<sequence length="811" mass="90695">MLRLRFVLAALVAFAAVPASAQTAQTYEILGVEVDGVTEDSEQTFIISIADLRPGERVQLPYDEAFGEAVRGLYERAQVSDAEITVDRVVGDGVFLTIRVTQEPRLGVVEYEGLSKGEQDELRDRLPLIRGRRVRPADVEQSRLIVQSYLREKGFRLSSVSASQKLDGDRLTLTLAANKGDRVEVEDVVFVGNENFSERTLRKRLKNTPEDRWWRFWKRETFTQSGFEEDKDALIRYYNDRGYYGARVVRDSVYLRTPEASGEDPELVVELEIDEGPKYHVREVVFEGNTLYTDEQLEFALGIEPGDVYNRSLIDRNLYYSPDHSDVASLYTDRGYLRFNVAPQVVEVPGDSLDIYVEITEGDVYEFGTVEIAGNTRTKEHVIRREIRTVPGQTYSRQAIERSVRDLVQLNYFDQSSIGGGPAIRPNDEDKTVDLTYSLAETSSDQLELSGGYGGSLGLLLTAKVTFNNFSAQGILDGSAWKPIPAGDGQQLSLQVVTSGTRYQNYTLAFTEPWFRGRPTPVGFSLGFQNFSNSPTQEDYKILLGTAQVFARTRLKWPDDYFQTGTTLGYRIYDIDGRSNLYGLPEGVSQELTVRQTLSRNNLDNPLFPQAGSRNELSVTIAPPVPGFIQYHKTDLESNWYAPLANKLSLSLKTKFGYIGSLTGEDVEFQRYLVGGSPLETNRNFVGFGKDLVYLRGYPTTAIGPRSEGEPVGGRILNVFQTELQYVALQTPQLSVAPYVFADAANSYDGFSDYDPARLYRSAGFGARVILPILGLVDLNYGYGIDPFDPVSTRDDGLPKWRGQVTLGAGL</sequence>
<dbReference type="Pfam" id="PF01103">
    <property type="entry name" value="Omp85"/>
    <property type="match status" value="1"/>
</dbReference>
<keyword evidence="6" id="KW-0998">Cell outer membrane</keyword>
<keyword evidence="3" id="KW-0812">Transmembrane</keyword>
<dbReference type="AlphaFoldDB" id="A0A259TYV9"/>
<dbReference type="PIRSF" id="PIRSF006076">
    <property type="entry name" value="OM_assembly_OMP85"/>
    <property type="match status" value="1"/>
</dbReference>
<dbReference type="InterPro" id="IPR039910">
    <property type="entry name" value="D15-like"/>
</dbReference>
<dbReference type="Gene3D" id="2.40.160.50">
    <property type="entry name" value="membrane protein fhac: a member of the omp85/tpsb transporter family"/>
    <property type="match status" value="1"/>
</dbReference>
<gene>
    <name evidence="10" type="ORF">BSZ36_08120</name>
</gene>
<evidence type="ECO:0000259" key="9">
    <source>
        <dbReference type="PROSITE" id="PS51779"/>
    </source>
</evidence>
<dbReference type="InterPro" id="IPR000184">
    <property type="entry name" value="Bac_surfAg_D15"/>
</dbReference>
<dbReference type="Gene3D" id="3.10.20.310">
    <property type="entry name" value="membrane protein fhac"/>
    <property type="match status" value="3"/>
</dbReference>
<dbReference type="RefSeq" id="WP_094547708.1">
    <property type="nucleotide sequence ID" value="NZ_MQWB01000001.1"/>
</dbReference>
<name>A0A259TYV9_9BACT</name>
<dbReference type="FunCoup" id="A0A259TYV9">
    <property type="interactions" value="240"/>
</dbReference>
<evidence type="ECO:0000256" key="7">
    <source>
        <dbReference type="NCBIfam" id="TIGR03303"/>
    </source>
</evidence>
<dbReference type="Pfam" id="PF07244">
    <property type="entry name" value="POTRA"/>
    <property type="match status" value="4"/>
</dbReference>
<dbReference type="InterPro" id="IPR010827">
    <property type="entry name" value="BamA/TamA_POTRA"/>
</dbReference>
<dbReference type="OrthoDB" id="9802086at2"/>
<feature type="chain" id="PRO_5012537030" description="Outer membrane protein assembly factor BamA" evidence="8">
    <location>
        <begin position="22"/>
        <end position="811"/>
    </location>
</feature>
<comment type="subcellular location">
    <subcellularLocation>
        <location evidence="1">Membrane</location>
    </subcellularLocation>
</comment>
<evidence type="ECO:0000256" key="6">
    <source>
        <dbReference type="ARBA" id="ARBA00023237"/>
    </source>
</evidence>
<dbReference type="Proteomes" id="UP000216446">
    <property type="component" value="Unassembled WGS sequence"/>
</dbReference>
<evidence type="ECO:0000256" key="8">
    <source>
        <dbReference type="SAM" id="SignalP"/>
    </source>
</evidence>
<reference evidence="10 11" key="1">
    <citation type="submission" date="2016-11" db="EMBL/GenBank/DDBJ databases">
        <title>Study of marine rhodopsin-containing bacteria.</title>
        <authorList>
            <person name="Yoshizawa S."/>
            <person name="Kumagai Y."/>
            <person name="Kogure K."/>
        </authorList>
    </citation>
    <scope>NUCLEOTIDE SEQUENCE [LARGE SCALE GENOMIC DNA]</scope>
    <source>
        <strain evidence="10 11">SG-29</strain>
    </source>
</reference>
<dbReference type="InParanoid" id="A0A259TYV9"/>
<dbReference type="InterPro" id="IPR023707">
    <property type="entry name" value="OM_assembly_BamA"/>
</dbReference>
<evidence type="ECO:0000313" key="10">
    <source>
        <dbReference type="EMBL" id="OZC02942.1"/>
    </source>
</evidence>
<dbReference type="PROSITE" id="PS51779">
    <property type="entry name" value="POTRA"/>
    <property type="match status" value="2"/>
</dbReference>
<dbReference type="InterPro" id="IPR034746">
    <property type="entry name" value="POTRA"/>
</dbReference>
<evidence type="ECO:0000256" key="2">
    <source>
        <dbReference type="ARBA" id="ARBA00022452"/>
    </source>
</evidence>
<feature type="signal peptide" evidence="8">
    <location>
        <begin position="1"/>
        <end position="21"/>
    </location>
</feature>
<feature type="domain" description="POTRA" evidence="9">
    <location>
        <begin position="183"/>
        <end position="276"/>
    </location>
</feature>
<evidence type="ECO:0000256" key="3">
    <source>
        <dbReference type="ARBA" id="ARBA00022692"/>
    </source>
</evidence>
<organism evidence="10 11">
    <name type="scientific">Rubricoccus marinus</name>
    <dbReference type="NCBI Taxonomy" id="716817"/>
    <lineage>
        <taxon>Bacteria</taxon>
        <taxon>Pseudomonadati</taxon>
        <taxon>Rhodothermota</taxon>
        <taxon>Rhodothermia</taxon>
        <taxon>Rhodothermales</taxon>
        <taxon>Rubricoccaceae</taxon>
        <taxon>Rubricoccus</taxon>
    </lineage>
</organism>
<evidence type="ECO:0000256" key="1">
    <source>
        <dbReference type="ARBA" id="ARBA00004370"/>
    </source>
</evidence>
<proteinExistence type="predicted"/>